<comment type="similarity">
    <text evidence="4">Belongs to the cytochrome b5 family.</text>
</comment>
<feature type="region of interest" description="Disordered" evidence="5">
    <location>
        <begin position="407"/>
        <end position="468"/>
    </location>
</feature>
<evidence type="ECO:0000259" key="6">
    <source>
        <dbReference type="PROSITE" id="PS50255"/>
    </source>
</evidence>
<reference evidence="7" key="1">
    <citation type="submission" date="2017-09" db="EMBL/GenBank/DDBJ databases">
        <title>Polyketide synthases of a Diaporthe helianthi virulent isolate.</title>
        <authorList>
            <person name="Baroncelli R."/>
        </authorList>
    </citation>
    <scope>NUCLEOTIDE SEQUENCE [LARGE SCALE GENOMIC DNA]</scope>
    <source>
        <strain evidence="7">7/96</strain>
    </source>
</reference>
<dbReference type="STRING" id="158607.A0A2P5IAX2"/>
<feature type="domain" description="Cytochrome b5 heme-binding" evidence="6">
    <location>
        <begin position="659"/>
        <end position="737"/>
    </location>
</feature>
<keyword evidence="3" id="KW-0408">Iron</keyword>
<evidence type="ECO:0000256" key="1">
    <source>
        <dbReference type="ARBA" id="ARBA00022617"/>
    </source>
</evidence>
<dbReference type="InterPro" id="IPR050668">
    <property type="entry name" value="Cytochrome_b5"/>
</dbReference>
<dbReference type="Proteomes" id="UP000094444">
    <property type="component" value="Unassembled WGS sequence"/>
</dbReference>
<evidence type="ECO:0000256" key="3">
    <source>
        <dbReference type="ARBA" id="ARBA00023004"/>
    </source>
</evidence>
<accession>A0A2P5IAX2</accession>
<dbReference type="InterPro" id="IPR018506">
    <property type="entry name" value="Cyt_B5_heme-BS"/>
</dbReference>
<name>A0A2P5IAX2_DIAHE</name>
<feature type="compositionally biased region" description="Low complexity" evidence="5">
    <location>
        <begin position="437"/>
        <end position="453"/>
    </location>
</feature>
<proteinExistence type="inferred from homology"/>
<evidence type="ECO:0000313" key="7">
    <source>
        <dbReference type="EMBL" id="POS79648.1"/>
    </source>
</evidence>
<evidence type="ECO:0000256" key="4">
    <source>
        <dbReference type="ARBA" id="ARBA00038168"/>
    </source>
</evidence>
<dbReference type="InterPro" id="IPR001199">
    <property type="entry name" value="Cyt_B5-like_heme/steroid-bd"/>
</dbReference>
<protein>
    <submittedName>
        <fullName evidence="7">Cytochrome b5-like Heme/Steroid binding domain-containing protein</fullName>
    </submittedName>
</protein>
<evidence type="ECO:0000256" key="2">
    <source>
        <dbReference type="ARBA" id="ARBA00022723"/>
    </source>
</evidence>
<dbReference type="SUPFAM" id="SSF55856">
    <property type="entry name" value="Cytochrome b5-like heme/steroid binding domain"/>
    <property type="match status" value="1"/>
</dbReference>
<dbReference type="GO" id="GO:0020037">
    <property type="term" value="F:heme binding"/>
    <property type="evidence" value="ECO:0007669"/>
    <property type="project" value="InterPro"/>
</dbReference>
<dbReference type="PANTHER" id="PTHR19359">
    <property type="entry name" value="CYTOCHROME B5"/>
    <property type="match status" value="1"/>
</dbReference>
<dbReference type="OrthoDB" id="10254945at2759"/>
<gene>
    <name evidence="7" type="ORF">DHEL01_v201959</name>
</gene>
<dbReference type="GO" id="GO:0046872">
    <property type="term" value="F:metal ion binding"/>
    <property type="evidence" value="ECO:0007669"/>
    <property type="project" value="UniProtKB-KW"/>
</dbReference>
<sequence length="945" mass="107656">MIHAIYETKIIVVPNGDRNQEEPLYAPPGTQPTESAWISELGMSWESCIMGGLVEQCPTTAGTTGSTVAGLFVVATDAPNWGTWQQYRMGVDAADHEDESWYGYPMPNFVADSYCSDEFWQLGFAKYGLPALRAPKLLRTTIDEKGCGGFEVCQLQYAIPELRSRLEELGGKFKIRESRWTRLRPWYEEKLGEWEDTPYCWLRLRNLVGRFRVAHRTGDEWTGQRCYRSLHAREKWGKRFAEKGHLLRKKSWWVQRAIAYLMMLVMPVRTTRKTRRIPHFAREEHAPSAAAVAEAIARSTTPFEIALTGEEDEWEQDRLARRNISFVPDDQAKSDRSSLIAILRGEIPQRQRKYPVPVFLFQAVQAMLDNISREAPKFQTPGQWMPDQIRFVLPPWQSEKAKNRLGYSPSSSLYDPYNPSVQPRLHEPGAATPPDSPVSASNSSADSYVSSSPDIPGHEQAYSKQSGRRWVARSAQRGAVLIDETYYTVGEVGNHLRTGDLWIIAENGAHGYDVYDVTDVMEEIWSDEQQEFNMDKYCEWTLLGRTARPGLLKSLREQGVRMGQLILPMRRHDIAERDGRHGRPFWISVGNDVFDITNFPFESDRQRELMTKSPGGNPWSELVEDDTIDYDQLAIDLKPYRCAVVASQTPDKGPGPADESLFTRQEVAYQIYPETTMYTIIRGQVYNLTGYVEFHPGGEAMLRQWAGRDATQEFESYHTDADRCLEDYDYLRVGRLVEEKSREQLTYNEVALNGYVYDLGRIDIGKPAPPFLGEINSLGLRGKDITAVLDYQLNLPPEDLLLLPERPDLITAKLSVPLPEIDLATLQANDGSHIPLPEDMTIPRSRVDADLQMPLWVSYNGLVYDMSAVSKWGPEDVKAQLNGHDDRFRGAVIPPSALATRLQQDYGCRVIGRLSMRSGRLRPRDKDSSESDEDDERPHQRIRLQ</sequence>
<dbReference type="InParanoid" id="A0A2P5IAX2"/>
<keyword evidence="2" id="KW-0479">Metal-binding</keyword>
<feature type="region of interest" description="Disordered" evidence="5">
    <location>
        <begin position="917"/>
        <end position="945"/>
    </location>
</feature>
<keyword evidence="1" id="KW-0349">Heme</keyword>
<evidence type="ECO:0000313" key="8">
    <source>
        <dbReference type="Proteomes" id="UP000094444"/>
    </source>
</evidence>
<dbReference type="EMBL" id="MAVT02000098">
    <property type="protein sequence ID" value="POS79648.1"/>
    <property type="molecule type" value="Genomic_DNA"/>
</dbReference>
<dbReference type="AlphaFoldDB" id="A0A2P5IAX2"/>
<dbReference type="PROSITE" id="PS50255">
    <property type="entry name" value="CYTOCHROME_B5_2"/>
    <property type="match status" value="1"/>
</dbReference>
<organism evidence="7 8">
    <name type="scientific">Diaporthe helianthi</name>
    <dbReference type="NCBI Taxonomy" id="158607"/>
    <lineage>
        <taxon>Eukaryota</taxon>
        <taxon>Fungi</taxon>
        <taxon>Dikarya</taxon>
        <taxon>Ascomycota</taxon>
        <taxon>Pezizomycotina</taxon>
        <taxon>Sordariomycetes</taxon>
        <taxon>Sordariomycetidae</taxon>
        <taxon>Diaporthales</taxon>
        <taxon>Diaporthaceae</taxon>
        <taxon>Diaporthe</taxon>
    </lineage>
</organism>
<dbReference type="Pfam" id="PF00173">
    <property type="entry name" value="Cyt-b5"/>
    <property type="match status" value="1"/>
</dbReference>
<dbReference type="Gene3D" id="3.10.120.10">
    <property type="entry name" value="Cytochrome b5-like heme/steroid binding domain"/>
    <property type="match status" value="1"/>
</dbReference>
<dbReference type="InterPro" id="IPR036400">
    <property type="entry name" value="Cyt_B5-like_heme/steroid_sf"/>
</dbReference>
<keyword evidence="8" id="KW-1185">Reference proteome</keyword>
<evidence type="ECO:0000256" key="5">
    <source>
        <dbReference type="SAM" id="MobiDB-lite"/>
    </source>
</evidence>
<dbReference type="GO" id="GO:0016020">
    <property type="term" value="C:membrane"/>
    <property type="evidence" value="ECO:0007669"/>
    <property type="project" value="TreeGrafter"/>
</dbReference>
<comment type="caution">
    <text evidence="7">The sequence shown here is derived from an EMBL/GenBank/DDBJ whole genome shotgun (WGS) entry which is preliminary data.</text>
</comment>
<dbReference type="SMART" id="SM01117">
    <property type="entry name" value="Cyt-b5"/>
    <property type="match status" value="2"/>
</dbReference>
<dbReference type="PROSITE" id="PS00191">
    <property type="entry name" value="CYTOCHROME_B5_1"/>
    <property type="match status" value="1"/>
</dbReference>